<feature type="domain" description="FAD-binding FR-type" evidence="2">
    <location>
        <begin position="118"/>
        <end position="222"/>
    </location>
</feature>
<dbReference type="Pfam" id="PF00970">
    <property type="entry name" value="FAD_binding_6"/>
    <property type="match status" value="1"/>
</dbReference>
<dbReference type="EMBL" id="JEMB01000842">
    <property type="protein sequence ID" value="KYF93146.1"/>
    <property type="molecule type" value="Genomic_DNA"/>
</dbReference>
<feature type="domain" description="2Fe-2S ferredoxin-type" evidence="1">
    <location>
        <begin position="15"/>
        <end position="106"/>
    </location>
</feature>
<accession>A0A150SL30</accession>
<dbReference type="Gene3D" id="3.40.50.80">
    <property type="entry name" value="Nucleotide-binding domain of ferredoxin-NADP reductase (FNR) module"/>
    <property type="match status" value="1"/>
</dbReference>
<evidence type="ECO:0000313" key="3">
    <source>
        <dbReference type="EMBL" id="KYF93146.1"/>
    </source>
</evidence>
<dbReference type="PROSITE" id="PS51384">
    <property type="entry name" value="FAD_FR"/>
    <property type="match status" value="1"/>
</dbReference>
<dbReference type="InterPro" id="IPR001433">
    <property type="entry name" value="OxRdtase_FAD/NAD-bd"/>
</dbReference>
<reference evidence="3 4" key="1">
    <citation type="submission" date="2014-02" db="EMBL/GenBank/DDBJ databases">
        <title>The small core and large imbalanced accessory genome model reveals a collaborative survival strategy of Sorangium cellulosum strains in nature.</title>
        <authorList>
            <person name="Han K."/>
            <person name="Peng R."/>
            <person name="Blom J."/>
            <person name="Li Y.-Z."/>
        </authorList>
    </citation>
    <scope>NUCLEOTIDE SEQUENCE [LARGE SCALE GENOMIC DNA]</scope>
    <source>
        <strain evidence="3 4">So0011-07</strain>
    </source>
</reference>
<dbReference type="PRINTS" id="PR00410">
    <property type="entry name" value="PHEHYDRXLASE"/>
</dbReference>
<dbReference type="InterPro" id="IPR017938">
    <property type="entry name" value="Riboflavin_synthase-like_b-brl"/>
</dbReference>
<dbReference type="InterPro" id="IPR006058">
    <property type="entry name" value="2Fe2S_fd_BS"/>
</dbReference>
<sequence length="384" mass="41012">MFGFSSVRRRRRRGGTLHVLGSERAATIEPGETLLSAAARANIPFPRMCNVGECGTCKCRLTRGHVRLKKDISRHVTPEELSAGFVLACQSLAESEDVAVEVPGIGRERSAGPAPVQPVQTDASITRVTPLAPGILAVEVGLAAEIRYVAGQYAQLTSPGVPGLGEPRCYSFAEAPARASPRTALFHIRHVPGGAFTDWLFGADRTGARLCFSGPHGGFRYHEAERPLLCVAGGTGLSPISAILEQGISDGLARDVTLVVGARTRQDLYALDAIASIEARWRGRFAFVPVLSQEPEGSSWTGRKGHVTDYLREVAVAHADRAAYLCGPPGMVDAALDVLRGRIPPDHVHYDKFLDRGSIALATSAGARARTRRAEGESSCSEML</sequence>
<dbReference type="InterPro" id="IPR039261">
    <property type="entry name" value="FNR_nucleotide-bd"/>
</dbReference>
<evidence type="ECO:0000313" key="4">
    <source>
        <dbReference type="Proteomes" id="UP000075635"/>
    </source>
</evidence>
<dbReference type="GO" id="GO:0016491">
    <property type="term" value="F:oxidoreductase activity"/>
    <property type="evidence" value="ECO:0007669"/>
    <property type="project" value="InterPro"/>
</dbReference>
<dbReference type="InterPro" id="IPR036010">
    <property type="entry name" value="2Fe-2S_ferredoxin-like_sf"/>
</dbReference>
<comment type="caution">
    <text evidence="3">The sequence shown here is derived from an EMBL/GenBank/DDBJ whole genome shotgun (WGS) entry which is preliminary data.</text>
</comment>
<dbReference type="PROSITE" id="PS00197">
    <property type="entry name" value="2FE2S_FER_1"/>
    <property type="match status" value="1"/>
</dbReference>
<dbReference type="SUPFAM" id="SSF63380">
    <property type="entry name" value="Riboflavin synthase domain-like"/>
    <property type="match status" value="1"/>
</dbReference>
<dbReference type="Gene3D" id="3.10.20.30">
    <property type="match status" value="1"/>
</dbReference>
<organism evidence="3 4">
    <name type="scientific">Sorangium cellulosum</name>
    <name type="common">Polyangium cellulosum</name>
    <dbReference type="NCBI Taxonomy" id="56"/>
    <lineage>
        <taxon>Bacteria</taxon>
        <taxon>Pseudomonadati</taxon>
        <taxon>Myxococcota</taxon>
        <taxon>Polyangia</taxon>
        <taxon>Polyangiales</taxon>
        <taxon>Polyangiaceae</taxon>
        <taxon>Sorangium</taxon>
    </lineage>
</organism>
<dbReference type="GO" id="GO:0051537">
    <property type="term" value="F:2 iron, 2 sulfur cluster binding"/>
    <property type="evidence" value="ECO:0007669"/>
    <property type="project" value="InterPro"/>
</dbReference>
<dbReference type="Pfam" id="PF00175">
    <property type="entry name" value="NAD_binding_1"/>
    <property type="match status" value="1"/>
</dbReference>
<dbReference type="SUPFAM" id="SSF54292">
    <property type="entry name" value="2Fe-2S ferredoxin-like"/>
    <property type="match status" value="1"/>
</dbReference>
<evidence type="ECO:0000259" key="1">
    <source>
        <dbReference type="PROSITE" id="PS51085"/>
    </source>
</evidence>
<dbReference type="PROSITE" id="PS51085">
    <property type="entry name" value="2FE2S_FER_2"/>
    <property type="match status" value="1"/>
</dbReference>
<proteinExistence type="predicted"/>
<protein>
    <recommendedName>
        <fullName evidence="5">Oxidoreductase</fullName>
    </recommendedName>
</protein>
<evidence type="ECO:0008006" key="5">
    <source>
        <dbReference type="Google" id="ProtNLM"/>
    </source>
</evidence>
<dbReference type="InterPro" id="IPR017927">
    <property type="entry name" value="FAD-bd_FR_type"/>
</dbReference>
<dbReference type="InterPro" id="IPR050415">
    <property type="entry name" value="MRET"/>
</dbReference>
<dbReference type="InterPro" id="IPR001041">
    <property type="entry name" value="2Fe-2S_ferredoxin-type"/>
</dbReference>
<gene>
    <name evidence="3" type="ORF">BE17_27995</name>
</gene>
<dbReference type="InterPro" id="IPR008333">
    <property type="entry name" value="Cbr1-like_FAD-bd_dom"/>
</dbReference>
<dbReference type="PANTHER" id="PTHR47354:SF5">
    <property type="entry name" value="PROTEIN RFBI"/>
    <property type="match status" value="1"/>
</dbReference>
<dbReference type="PANTHER" id="PTHR47354">
    <property type="entry name" value="NADH OXIDOREDUCTASE HCR"/>
    <property type="match status" value="1"/>
</dbReference>
<evidence type="ECO:0000259" key="2">
    <source>
        <dbReference type="PROSITE" id="PS51384"/>
    </source>
</evidence>
<dbReference type="CDD" id="cd00207">
    <property type="entry name" value="fer2"/>
    <property type="match status" value="1"/>
</dbReference>
<dbReference type="Pfam" id="PF00111">
    <property type="entry name" value="Fer2"/>
    <property type="match status" value="1"/>
</dbReference>
<name>A0A150SL30_SORCE</name>
<dbReference type="Gene3D" id="2.40.30.10">
    <property type="entry name" value="Translation factors"/>
    <property type="match status" value="1"/>
</dbReference>
<dbReference type="SUPFAM" id="SSF52343">
    <property type="entry name" value="Ferredoxin reductase-like, C-terminal NADP-linked domain"/>
    <property type="match status" value="1"/>
</dbReference>
<dbReference type="Proteomes" id="UP000075635">
    <property type="component" value="Unassembled WGS sequence"/>
</dbReference>
<dbReference type="AlphaFoldDB" id="A0A150SL30"/>
<dbReference type="InterPro" id="IPR012675">
    <property type="entry name" value="Beta-grasp_dom_sf"/>
</dbReference>